<dbReference type="AlphaFoldDB" id="A0A4D7BMS2"/>
<dbReference type="InterPro" id="IPR005146">
    <property type="entry name" value="B3/B4_tRNA-bd"/>
</dbReference>
<dbReference type="GO" id="GO:0004826">
    <property type="term" value="F:phenylalanine-tRNA ligase activity"/>
    <property type="evidence" value="ECO:0007669"/>
    <property type="project" value="InterPro"/>
</dbReference>
<dbReference type="PANTHER" id="PTHR39209">
    <property type="match status" value="1"/>
</dbReference>
<proteinExistence type="predicted"/>
<organism evidence="2 3">
    <name type="scientific">Phreatobacter stygius</name>
    <dbReference type="NCBI Taxonomy" id="1940610"/>
    <lineage>
        <taxon>Bacteria</taxon>
        <taxon>Pseudomonadati</taxon>
        <taxon>Pseudomonadota</taxon>
        <taxon>Alphaproteobacteria</taxon>
        <taxon>Hyphomicrobiales</taxon>
        <taxon>Phreatobacteraceae</taxon>
        <taxon>Phreatobacter</taxon>
    </lineage>
</organism>
<gene>
    <name evidence="2" type="ORF">E8M01_08790</name>
</gene>
<dbReference type="PANTHER" id="PTHR39209:SF2">
    <property type="entry name" value="CYTOPLASMIC PROTEIN"/>
    <property type="match status" value="1"/>
</dbReference>
<keyword evidence="3" id="KW-1185">Reference proteome</keyword>
<dbReference type="GO" id="GO:0003723">
    <property type="term" value="F:RNA binding"/>
    <property type="evidence" value="ECO:0007669"/>
    <property type="project" value="InterPro"/>
</dbReference>
<dbReference type="KEGG" id="pstg:E8M01_08790"/>
<sequence length="241" mass="26086">MSSFVPEITSAIFALRPDFRALSIVASGVQNGPTDQATGELMHRACSGLGWASWGEAHLEAWRDAYRAFGAKPQRTPCSAEALRKRVERDGAPPSINAVVDLYNAVSIRFALPVGGENIAAYAGLPRLVQAVGGEPFETFRDGVAHVEGVDAGEVVWLDDRGVTCRRWNWRQGPRTRIAADTVDMWFVLERLAPMPVPALFDAGDMLVDGLKRLAPEAVVTQVMIEPPALPEALAARLARG</sequence>
<evidence type="ECO:0000259" key="1">
    <source>
        <dbReference type="SMART" id="SM00873"/>
    </source>
</evidence>
<accession>A0A4D7BMS2</accession>
<evidence type="ECO:0000313" key="3">
    <source>
        <dbReference type="Proteomes" id="UP000298781"/>
    </source>
</evidence>
<dbReference type="SMART" id="SM00873">
    <property type="entry name" value="B3_4"/>
    <property type="match status" value="1"/>
</dbReference>
<reference evidence="2 3" key="1">
    <citation type="submission" date="2019-04" db="EMBL/GenBank/DDBJ databases">
        <title>Phreatobacter aquaticus sp. nov.</title>
        <authorList>
            <person name="Choi A."/>
        </authorList>
    </citation>
    <scope>NUCLEOTIDE SEQUENCE [LARGE SCALE GENOMIC DNA]</scope>
    <source>
        <strain evidence="2 3">KCTC 52518</strain>
    </source>
</reference>
<dbReference type="Gene3D" id="3.50.40.10">
    <property type="entry name" value="Phenylalanyl-trna Synthetase, Chain B, domain 3"/>
    <property type="match status" value="1"/>
</dbReference>
<dbReference type="SUPFAM" id="SSF56037">
    <property type="entry name" value="PheT/TilS domain"/>
    <property type="match status" value="1"/>
</dbReference>
<protein>
    <recommendedName>
        <fullName evidence="1">B3/B4 tRNA-binding domain-containing protein</fullName>
    </recommendedName>
</protein>
<dbReference type="InterPro" id="IPR020825">
    <property type="entry name" value="Phe-tRNA_synthase-like_B3/B4"/>
</dbReference>
<dbReference type="EMBL" id="CP039690">
    <property type="protein sequence ID" value="QCI69117.1"/>
    <property type="molecule type" value="Genomic_DNA"/>
</dbReference>
<dbReference type="Pfam" id="PF03483">
    <property type="entry name" value="B3_4"/>
    <property type="match status" value="1"/>
</dbReference>
<feature type="domain" description="B3/B4 tRNA-binding" evidence="1">
    <location>
        <begin position="60"/>
        <end position="216"/>
    </location>
</feature>
<dbReference type="Proteomes" id="UP000298781">
    <property type="component" value="Chromosome"/>
</dbReference>
<dbReference type="OrthoDB" id="276580at2"/>
<name>A0A4D7BMS2_9HYPH</name>
<evidence type="ECO:0000313" key="2">
    <source>
        <dbReference type="EMBL" id="QCI69117.1"/>
    </source>
</evidence>